<dbReference type="EMBL" id="CAIIXF020000007">
    <property type="protein sequence ID" value="CAH1789198.1"/>
    <property type="molecule type" value="Genomic_DNA"/>
</dbReference>
<sequence>MHLSSLIYIVFVAVTTWIQEAQAQALCITSNMVDELPSCNTASRYCCGCKTLFPDPNGGFILPFARIKKGECMDEPCISTGFCKAKIKREKEKAALDSAQSDPRMMGCTSNDDCPGILICLQGLGMCIAPGPHGSPCDRDDMCSSGVCDTEEEECVDCLDDSTCGENGRCDDDHQCVERARYGDVCEGDGQCESGLYCNTGACSNCQKDTCPSGQFCDGSSDVGFTCKPQQQKGGPCKFDTGCLVGHCNNNKCVDCIHNTDCAENKMCSDTYDCVGAIVIGGTCKEDGDCQPGLFCQSGVCSKCKDDGDCNM</sequence>
<dbReference type="InterPro" id="IPR055531">
    <property type="entry name" value="DUF7107"/>
</dbReference>
<dbReference type="PANTHER" id="PTHR33459:SF7">
    <property type="entry name" value="DD-GDCA PROTEIN"/>
    <property type="match status" value="1"/>
</dbReference>
<reference evidence="2" key="1">
    <citation type="submission" date="2022-03" db="EMBL/GenBank/DDBJ databases">
        <authorList>
            <person name="Martin C."/>
        </authorList>
    </citation>
    <scope>NUCLEOTIDE SEQUENCE</scope>
</reference>
<dbReference type="Proteomes" id="UP000749559">
    <property type="component" value="Unassembled WGS sequence"/>
</dbReference>
<feature type="non-terminal residue" evidence="2">
    <location>
        <position position="1"/>
    </location>
</feature>
<dbReference type="Pfam" id="PF23416">
    <property type="entry name" value="DUF7107"/>
    <property type="match status" value="1"/>
</dbReference>
<evidence type="ECO:0000313" key="2">
    <source>
        <dbReference type="EMBL" id="CAH1789198.1"/>
    </source>
</evidence>
<keyword evidence="3" id="KW-1185">Reference proteome</keyword>
<evidence type="ECO:0000313" key="3">
    <source>
        <dbReference type="Proteomes" id="UP000749559"/>
    </source>
</evidence>
<dbReference type="AlphaFoldDB" id="A0A8J1XR09"/>
<name>A0A8J1XR09_OWEFU</name>
<dbReference type="PANTHER" id="PTHR33459">
    <property type="entry name" value="DD-GDCA PROTEIN"/>
    <property type="match status" value="1"/>
</dbReference>
<accession>A0A8J1XR09</accession>
<gene>
    <name evidence="2" type="ORF">OFUS_LOCUS14600</name>
</gene>
<evidence type="ECO:0000259" key="1">
    <source>
        <dbReference type="Pfam" id="PF23416"/>
    </source>
</evidence>
<comment type="caution">
    <text evidence="2">The sequence shown here is derived from an EMBL/GenBank/DDBJ whole genome shotgun (WGS) entry which is preliminary data.</text>
</comment>
<protein>
    <recommendedName>
        <fullName evidence="1">DUF7107 domain-containing protein</fullName>
    </recommendedName>
</protein>
<dbReference type="InterPro" id="IPR052326">
    <property type="entry name" value="Diff-Dev_Assoc_Protein"/>
</dbReference>
<feature type="domain" description="DUF7107" evidence="1">
    <location>
        <begin position="256"/>
        <end position="302"/>
    </location>
</feature>
<proteinExistence type="predicted"/>
<organism evidence="2 3">
    <name type="scientific">Owenia fusiformis</name>
    <name type="common">Polychaete worm</name>
    <dbReference type="NCBI Taxonomy" id="6347"/>
    <lineage>
        <taxon>Eukaryota</taxon>
        <taxon>Metazoa</taxon>
        <taxon>Spiralia</taxon>
        <taxon>Lophotrochozoa</taxon>
        <taxon>Annelida</taxon>
        <taxon>Polychaeta</taxon>
        <taxon>Sedentaria</taxon>
        <taxon>Canalipalpata</taxon>
        <taxon>Sabellida</taxon>
        <taxon>Oweniida</taxon>
        <taxon>Oweniidae</taxon>
        <taxon>Owenia</taxon>
    </lineage>
</organism>